<dbReference type="EMBL" id="CP003642">
    <property type="protein sequence ID" value="AFZ26545.1"/>
    <property type="molecule type" value="Genomic_DNA"/>
</dbReference>
<dbReference type="AlphaFoldDB" id="K9X1P0"/>
<dbReference type="STRING" id="56107.Cylst_4460"/>
<keyword evidence="1 4" id="KW-0808">Transferase</keyword>
<dbReference type="Gene3D" id="3.40.630.30">
    <property type="match status" value="1"/>
</dbReference>
<dbReference type="PANTHER" id="PTHR43877:SF2">
    <property type="entry name" value="AMINOALKYLPHOSPHONATE N-ACETYLTRANSFERASE-RELATED"/>
    <property type="match status" value="1"/>
</dbReference>
<dbReference type="KEGG" id="csg:Cylst_4460"/>
<evidence type="ECO:0000259" key="3">
    <source>
        <dbReference type="PROSITE" id="PS51186"/>
    </source>
</evidence>
<sequence length="156" mass="18055">MTINYRVAAIADLTILLELVQEFHQHEHLSFDQKSDGDALTNFLADQSLGQVWLIQQDSAVIGYLILTFGYSLEFRGRDAFIDEFYLRPQYRQQGVGIKSLAFAENACRVLGVQALHLEVDFNNPDAQRLYSRVGYQRHQRFLMTKQLDNHFSEPE</sequence>
<dbReference type="PANTHER" id="PTHR43877">
    <property type="entry name" value="AMINOALKYLPHOSPHONATE N-ACETYLTRANSFERASE-RELATED-RELATED"/>
    <property type="match status" value="1"/>
</dbReference>
<dbReference type="SUPFAM" id="SSF55729">
    <property type="entry name" value="Acyl-CoA N-acyltransferases (Nat)"/>
    <property type="match status" value="1"/>
</dbReference>
<feature type="domain" description="N-acetyltransferase" evidence="3">
    <location>
        <begin position="3"/>
        <end position="156"/>
    </location>
</feature>
<evidence type="ECO:0000313" key="4">
    <source>
        <dbReference type="EMBL" id="AFZ26545.1"/>
    </source>
</evidence>
<dbReference type="InterPro" id="IPR016181">
    <property type="entry name" value="Acyl_CoA_acyltransferase"/>
</dbReference>
<dbReference type="PATRIC" id="fig|56107.3.peg.4891"/>
<dbReference type="eggNOG" id="COG0456">
    <property type="taxonomic scope" value="Bacteria"/>
</dbReference>
<dbReference type="HOGENOM" id="CLU_013985_34_9_3"/>
<evidence type="ECO:0000256" key="1">
    <source>
        <dbReference type="ARBA" id="ARBA00022679"/>
    </source>
</evidence>
<dbReference type="OrthoDB" id="9805924at2"/>
<evidence type="ECO:0000256" key="2">
    <source>
        <dbReference type="ARBA" id="ARBA00023315"/>
    </source>
</evidence>
<proteinExistence type="predicted"/>
<evidence type="ECO:0000313" key="5">
    <source>
        <dbReference type="Proteomes" id="UP000010475"/>
    </source>
</evidence>
<dbReference type="Proteomes" id="UP000010475">
    <property type="component" value="Chromosome"/>
</dbReference>
<accession>K9X1P0</accession>
<organism evidence="4 5">
    <name type="scientific">Cylindrospermum stagnale PCC 7417</name>
    <dbReference type="NCBI Taxonomy" id="56107"/>
    <lineage>
        <taxon>Bacteria</taxon>
        <taxon>Bacillati</taxon>
        <taxon>Cyanobacteriota</taxon>
        <taxon>Cyanophyceae</taxon>
        <taxon>Nostocales</taxon>
        <taxon>Nostocaceae</taxon>
        <taxon>Cylindrospermum</taxon>
    </lineage>
</organism>
<reference evidence="4 5" key="1">
    <citation type="submission" date="2012-06" db="EMBL/GenBank/DDBJ databases">
        <title>Finished chromosome of genome of Cylindrospermum stagnale PCC 7417.</title>
        <authorList>
            <consortium name="US DOE Joint Genome Institute"/>
            <person name="Gugger M."/>
            <person name="Coursin T."/>
            <person name="Rippka R."/>
            <person name="Tandeau De Marsac N."/>
            <person name="Huntemann M."/>
            <person name="Wei C.-L."/>
            <person name="Han J."/>
            <person name="Detter J.C."/>
            <person name="Han C."/>
            <person name="Tapia R."/>
            <person name="Chen A."/>
            <person name="Kyrpides N."/>
            <person name="Mavromatis K."/>
            <person name="Markowitz V."/>
            <person name="Szeto E."/>
            <person name="Ivanova N."/>
            <person name="Pagani I."/>
            <person name="Pati A."/>
            <person name="Goodwin L."/>
            <person name="Nordberg H.P."/>
            <person name="Cantor M.N."/>
            <person name="Hua S.X."/>
            <person name="Woyke T."/>
            <person name="Kerfeld C.A."/>
        </authorList>
    </citation>
    <scope>NUCLEOTIDE SEQUENCE [LARGE SCALE GENOMIC DNA]</scope>
    <source>
        <strain evidence="4 5">PCC 7417</strain>
    </source>
</reference>
<dbReference type="InterPro" id="IPR050832">
    <property type="entry name" value="Bact_Acetyltransf"/>
</dbReference>
<keyword evidence="2" id="KW-0012">Acyltransferase</keyword>
<name>K9X1P0_9NOST</name>
<protein>
    <submittedName>
        <fullName evidence="4">Acetyltransferase</fullName>
    </submittedName>
</protein>
<gene>
    <name evidence="4" type="ORF">Cylst_4460</name>
</gene>
<dbReference type="CDD" id="cd04301">
    <property type="entry name" value="NAT_SF"/>
    <property type="match status" value="1"/>
</dbReference>
<dbReference type="GO" id="GO:0016747">
    <property type="term" value="F:acyltransferase activity, transferring groups other than amino-acyl groups"/>
    <property type="evidence" value="ECO:0007669"/>
    <property type="project" value="InterPro"/>
</dbReference>
<dbReference type="InterPro" id="IPR000182">
    <property type="entry name" value="GNAT_dom"/>
</dbReference>
<dbReference type="Pfam" id="PF00583">
    <property type="entry name" value="Acetyltransf_1"/>
    <property type="match status" value="1"/>
</dbReference>
<keyword evidence="5" id="KW-1185">Reference proteome</keyword>
<dbReference type="PROSITE" id="PS51186">
    <property type="entry name" value="GNAT"/>
    <property type="match status" value="1"/>
</dbReference>